<dbReference type="RefSeq" id="WP_038509935.1">
    <property type="nucleotide sequence ID" value="NZ_CP008953.1"/>
</dbReference>
<dbReference type="PANTHER" id="PTHR43244:SF1">
    <property type="entry name" value="5,10-METHYLENETETRAHYDROMETHANOPTERIN REDUCTASE"/>
    <property type="match status" value="1"/>
</dbReference>
<keyword evidence="4" id="KW-1185">Reference proteome</keyword>
<evidence type="ECO:0000256" key="1">
    <source>
        <dbReference type="ARBA" id="ARBA00023002"/>
    </source>
</evidence>
<dbReference type="PANTHER" id="PTHR43244">
    <property type="match status" value="1"/>
</dbReference>
<dbReference type="InterPro" id="IPR036661">
    <property type="entry name" value="Luciferase-like_sf"/>
</dbReference>
<keyword evidence="1" id="KW-0560">Oxidoreductase</keyword>
<dbReference type="GO" id="GO:0016705">
    <property type="term" value="F:oxidoreductase activity, acting on paired donors, with incorporation or reduction of molecular oxygen"/>
    <property type="evidence" value="ECO:0007669"/>
    <property type="project" value="InterPro"/>
</dbReference>
<protein>
    <recommendedName>
        <fullName evidence="2">Luciferase-like domain-containing protein</fullName>
    </recommendedName>
</protein>
<evidence type="ECO:0000313" key="3">
    <source>
        <dbReference type="EMBL" id="AIG74913.1"/>
    </source>
</evidence>
<organism evidence="3 4">
    <name type="scientific">Amycolatopsis japonica</name>
    <dbReference type="NCBI Taxonomy" id="208439"/>
    <lineage>
        <taxon>Bacteria</taxon>
        <taxon>Bacillati</taxon>
        <taxon>Actinomycetota</taxon>
        <taxon>Actinomycetes</taxon>
        <taxon>Pseudonocardiales</taxon>
        <taxon>Pseudonocardiaceae</taxon>
        <taxon>Amycolatopsis</taxon>
        <taxon>Amycolatopsis japonica group</taxon>
    </lineage>
</organism>
<dbReference type="Gene3D" id="3.20.20.30">
    <property type="entry name" value="Luciferase-like domain"/>
    <property type="match status" value="1"/>
</dbReference>
<dbReference type="STRING" id="208439.AJAP_10080"/>
<reference evidence="3 4" key="1">
    <citation type="journal article" date="2014" name="J. Biotechnol.">
        <title>Complete genome sequence of the actinobacterium Amycolatopsis japonica MG417-CF17(T) (=DSM 44213T) producing (S,S)-N,N'-ethylenediaminedisuccinic acid.</title>
        <authorList>
            <person name="Stegmann E."/>
            <person name="Albersmeier A."/>
            <person name="Spohn M."/>
            <person name="Gert H."/>
            <person name="Weber T."/>
            <person name="Wohlleben W."/>
            <person name="Kalinowski J."/>
            <person name="Ruckert C."/>
        </authorList>
    </citation>
    <scope>NUCLEOTIDE SEQUENCE [LARGE SCALE GENOMIC DNA]</scope>
    <source>
        <strain evidence="4">MG417-CF17 (DSM 44213)</strain>
    </source>
</reference>
<dbReference type="Pfam" id="PF00296">
    <property type="entry name" value="Bac_luciferase"/>
    <property type="match status" value="1"/>
</dbReference>
<dbReference type="Proteomes" id="UP000028492">
    <property type="component" value="Chromosome"/>
</dbReference>
<accession>A0A075UPK2</accession>
<evidence type="ECO:0000313" key="4">
    <source>
        <dbReference type="Proteomes" id="UP000028492"/>
    </source>
</evidence>
<sequence length="298" mass="31027">MALFGFGLETGVGEVDDLLRHAEQADRAGLDLVSLSDHPYFADRLDAYAALGVILGRTSRVTAAVNVTNLPSRPAPMLARTITSLSALSGGRVALGIGAGGLWREIAKLGVEHRTPAEAVRAMSEAITLVKALSGGGAPVTFEGEFYSVDGLVPAAAAAPPVWTGAVGPKSLAVTGKLADGWIPGHAADWLSPRFAESRPVIDQAAVDAGRDPGEIATIYNFPGRITENPLASPRDDDGRWIGGSPEQWAGELVSAVRDHGAAGFIYFPVEDGTSTDSALGRWGNEVVPAVREELARG</sequence>
<dbReference type="KEGG" id="aja:AJAP_10080"/>
<dbReference type="AlphaFoldDB" id="A0A075UPK2"/>
<proteinExistence type="predicted"/>
<gene>
    <name evidence="3" type="ORF">AJAP_10080</name>
</gene>
<dbReference type="eggNOG" id="COG2141">
    <property type="taxonomic scope" value="Bacteria"/>
</dbReference>
<dbReference type="EMBL" id="CP008953">
    <property type="protein sequence ID" value="AIG74913.1"/>
    <property type="molecule type" value="Genomic_DNA"/>
</dbReference>
<evidence type="ECO:0000259" key="2">
    <source>
        <dbReference type="Pfam" id="PF00296"/>
    </source>
</evidence>
<name>A0A075UPK2_9PSEU</name>
<dbReference type="SUPFAM" id="SSF51679">
    <property type="entry name" value="Bacterial luciferase-like"/>
    <property type="match status" value="1"/>
</dbReference>
<dbReference type="HOGENOM" id="CLU_027853_6_0_11"/>
<dbReference type="InterPro" id="IPR011251">
    <property type="entry name" value="Luciferase-like_dom"/>
</dbReference>
<feature type="domain" description="Luciferase-like" evidence="2">
    <location>
        <begin position="6"/>
        <end position="223"/>
    </location>
</feature>
<dbReference type="InterPro" id="IPR050564">
    <property type="entry name" value="F420-G6PD/mer"/>
</dbReference>
<dbReference type="CDD" id="cd01097">
    <property type="entry name" value="Tetrahydromethanopterin_reductase"/>
    <property type="match status" value="1"/>
</dbReference>